<feature type="domain" description="FAD-binding" evidence="3">
    <location>
        <begin position="2"/>
        <end position="166"/>
    </location>
</feature>
<feature type="domain" description="FAD-binding" evidence="3">
    <location>
        <begin position="287"/>
        <end position="349"/>
    </location>
</feature>
<evidence type="ECO:0000256" key="1">
    <source>
        <dbReference type="ARBA" id="ARBA00023002"/>
    </source>
</evidence>
<gene>
    <name evidence="4" type="ORF">PhaeoP63_00045</name>
</gene>
<reference evidence="4 5" key="1">
    <citation type="journal article" date="2017" name="Front. Microbiol.">
        <title>Phaeobacter piscinae sp. nov., a species of the Roseobacter group and potential aquaculture probiont.</title>
        <authorList>
            <person name="Sonnenschein E.C."/>
            <person name="Phippen C.B.W."/>
            <person name="Nielsen K.F."/>
            <person name="Mateiu R.V."/>
            <person name="Melchiorsen J."/>
            <person name="Gram L."/>
            <person name="Overmann J."/>
            <person name="Freese H.M."/>
        </authorList>
    </citation>
    <scope>NUCLEOTIDE SEQUENCE [LARGE SCALE GENOMIC DNA]</scope>
    <source>
        <strain evidence="4 5">P63</strain>
    </source>
</reference>
<dbReference type="PRINTS" id="PR00420">
    <property type="entry name" value="RNGMNOXGNASE"/>
</dbReference>
<dbReference type="Proteomes" id="UP000217545">
    <property type="component" value="Chromosome"/>
</dbReference>
<dbReference type="InterPro" id="IPR002938">
    <property type="entry name" value="FAD-bd"/>
</dbReference>
<dbReference type="GO" id="GO:0071949">
    <property type="term" value="F:FAD binding"/>
    <property type="evidence" value="ECO:0007669"/>
    <property type="project" value="InterPro"/>
</dbReference>
<name>A0AAC9Z5U5_9RHOB</name>
<evidence type="ECO:0000256" key="2">
    <source>
        <dbReference type="ARBA" id="ARBA00023033"/>
    </source>
</evidence>
<dbReference type="Gene3D" id="3.50.50.60">
    <property type="entry name" value="FAD/NAD(P)-binding domain"/>
    <property type="match status" value="1"/>
</dbReference>
<dbReference type="SUPFAM" id="SSF51905">
    <property type="entry name" value="FAD/NAD(P)-binding domain"/>
    <property type="match status" value="1"/>
</dbReference>
<dbReference type="Gene3D" id="3.30.9.30">
    <property type="match status" value="1"/>
</dbReference>
<dbReference type="Pfam" id="PF01494">
    <property type="entry name" value="FAD_binding_3"/>
    <property type="match status" value="2"/>
</dbReference>
<dbReference type="AlphaFoldDB" id="A0AAC9Z5U5"/>
<dbReference type="GO" id="GO:0004497">
    <property type="term" value="F:monooxygenase activity"/>
    <property type="evidence" value="ECO:0007669"/>
    <property type="project" value="UniProtKB-KW"/>
</dbReference>
<organism evidence="4 5">
    <name type="scientific">Phaeobacter gallaeciensis</name>
    <dbReference type="NCBI Taxonomy" id="60890"/>
    <lineage>
        <taxon>Bacteria</taxon>
        <taxon>Pseudomonadati</taxon>
        <taxon>Pseudomonadota</taxon>
        <taxon>Alphaproteobacteria</taxon>
        <taxon>Rhodobacterales</taxon>
        <taxon>Roseobacteraceae</taxon>
        <taxon>Phaeobacter</taxon>
    </lineage>
</organism>
<dbReference type="PANTHER" id="PTHR13789">
    <property type="entry name" value="MONOOXYGENASE"/>
    <property type="match status" value="1"/>
</dbReference>
<accession>A0AAC9Z5U5</accession>
<proteinExistence type="predicted"/>
<dbReference type="NCBIfam" id="NF005720">
    <property type="entry name" value="PRK07538.1"/>
    <property type="match status" value="1"/>
</dbReference>
<keyword evidence="2" id="KW-0503">Monooxygenase</keyword>
<evidence type="ECO:0000313" key="4">
    <source>
        <dbReference type="EMBL" id="ATF04164.1"/>
    </source>
</evidence>
<protein>
    <submittedName>
        <fullName evidence="4">2-polyprenyl-6-methoxyphenol hydroxylase</fullName>
    </submittedName>
</protein>
<dbReference type="RefSeq" id="WP_024095601.1">
    <property type="nucleotide sequence ID" value="NZ_CP010588.1"/>
</dbReference>
<sequence>MTVMIAGAGIAGLTLGLTLHELGVPFHIYEATETLKPMGVGINLQPNAVRELFDLGLEAELSAIGVRTRQLGFYSKLGKTIWEEPRGEAAGYSWPQFSVHRGALQMMLYHALLARAGDGVLTTGARATGFDTSDQGACLHLEGDRSARGDLLIAADGIHSAIRAQMYPDEGAPIWNGRILWRATTRAPAFHRGPAMAMIGHDQLRLVAYPISAPDNTGITTINWIAEKQFDPSAHWNRESWNRAADIRDFLPDFANWQFDWINVPALINGAEIVYEYPMVDRDPLPRWQDGPVSLIGDAAHPTYPVGSNGASQAIVDARIIGAQMLAHGVTPQALSTYEAAVRPVTTAVALANRAGGGPDGVLQQVEDLCGGDFSDIGEVIPQAELAAHAAKYKSIAGFSIEELNARPRTIPAGSRLTSGD</sequence>
<dbReference type="EMBL" id="CP010784">
    <property type="protein sequence ID" value="ATF04164.1"/>
    <property type="molecule type" value="Genomic_DNA"/>
</dbReference>
<evidence type="ECO:0000313" key="5">
    <source>
        <dbReference type="Proteomes" id="UP000217545"/>
    </source>
</evidence>
<dbReference type="GeneID" id="31844516"/>
<evidence type="ECO:0000259" key="3">
    <source>
        <dbReference type="Pfam" id="PF01494"/>
    </source>
</evidence>
<dbReference type="SUPFAM" id="SSF54373">
    <property type="entry name" value="FAD-linked reductases, C-terminal domain"/>
    <property type="match status" value="1"/>
</dbReference>
<dbReference type="PANTHER" id="PTHR13789:SF268">
    <property type="entry name" value="5-METHYLPHENAZINE-1-CARBOXYLATE 1-MONOOXYGENASE"/>
    <property type="match status" value="1"/>
</dbReference>
<dbReference type="InterPro" id="IPR036188">
    <property type="entry name" value="FAD/NAD-bd_sf"/>
</dbReference>
<dbReference type="InterPro" id="IPR050493">
    <property type="entry name" value="FAD-dep_Monooxygenase_BioMet"/>
</dbReference>
<keyword evidence="1" id="KW-0560">Oxidoreductase</keyword>